<name>A0A1T4MNC5_9BACT</name>
<dbReference type="AlphaFoldDB" id="A0A1T4MNC5"/>
<protein>
    <submittedName>
        <fullName evidence="2">AIR carboxylase</fullName>
    </submittedName>
</protein>
<gene>
    <name evidence="2" type="ORF">SAMN02745108_01317</name>
</gene>
<dbReference type="Gene3D" id="3.40.50.1970">
    <property type="match status" value="1"/>
</dbReference>
<evidence type="ECO:0000313" key="2">
    <source>
        <dbReference type="EMBL" id="SJZ68305.1"/>
    </source>
</evidence>
<evidence type="ECO:0000313" key="3">
    <source>
        <dbReference type="Proteomes" id="UP000190449"/>
    </source>
</evidence>
<dbReference type="PANTHER" id="PTHR43064:SF1">
    <property type="entry name" value="SLL1489 PROTEIN"/>
    <property type="match status" value="1"/>
</dbReference>
<reference evidence="2 3" key="1">
    <citation type="submission" date="2017-02" db="EMBL/GenBank/DDBJ databases">
        <authorList>
            <person name="Peterson S.W."/>
        </authorList>
    </citation>
    <scope>NUCLEOTIDE SEQUENCE [LARGE SCALE GENOMIC DNA]</scope>
    <source>
        <strain evidence="2 3">ATCC 43854</strain>
    </source>
</reference>
<dbReference type="InterPro" id="IPR039476">
    <property type="entry name" value="P2CMN_synthase_LarB"/>
</dbReference>
<dbReference type="Pfam" id="PF00731">
    <property type="entry name" value="AIRC"/>
    <property type="match status" value="1"/>
</dbReference>
<dbReference type="NCBIfam" id="NF033503">
    <property type="entry name" value="LarB"/>
    <property type="match status" value="1"/>
</dbReference>
<accession>A0A1T4MNC5</accession>
<dbReference type="InterPro" id="IPR000031">
    <property type="entry name" value="PurE_dom"/>
</dbReference>
<sequence>MPIAEEAATVAEFQGATVEKFFNIGVAGLHRLLSKIEQIRRANVVIAIAGMEGALTGILAGLVQAPVIAVPTSVGYGVSLQGIVPLLSMINSCAEGISVVNIDNGFGAAIQACRILKQIAHH</sequence>
<dbReference type="SUPFAM" id="SSF52255">
    <property type="entry name" value="N5-CAIR mutase (phosphoribosylaminoimidazole carboxylase, PurE)"/>
    <property type="match status" value="1"/>
</dbReference>
<dbReference type="GO" id="GO:0016787">
    <property type="term" value="F:hydrolase activity"/>
    <property type="evidence" value="ECO:0007669"/>
    <property type="project" value="InterPro"/>
</dbReference>
<feature type="domain" description="PurE" evidence="1">
    <location>
        <begin position="1"/>
        <end position="121"/>
    </location>
</feature>
<dbReference type="Proteomes" id="UP000190449">
    <property type="component" value="Unassembled WGS sequence"/>
</dbReference>
<evidence type="ECO:0000259" key="1">
    <source>
        <dbReference type="SMART" id="SM01001"/>
    </source>
</evidence>
<organism evidence="2 3">
    <name type="scientific">Fibrobacter intestinalis</name>
    <dbReference type="NCBI Taxonomy" id="28122"/>
    <lineage>
        <taxon>Bacteria</taxon>
        <taxon>Pseudomonadati</taxon>
        <taxon>Fibrobacterota</taxon>
        <taxon>Fibrobacteria</taxon>
        <taxon>Fibrobacterales</taxon>
        <taxon>Fibrobacteraceae</taxon>
        <taxon>Fibrobacter</taxon>
    </lineage>
</organism>
<dbReference type="SMART" id="SM01001">
    <property type="entry name" value="AIRC"/>
    <property type="match status" value="1"/>
</dbReference>
<dbReference type="PANTHER" id="PTHR43064">
    <property type="entry name" value="PHOSPHORIBOSYLAMINOIMIDAZOLE CARBOXYLASE-RELATED"/>
    <property type="match status" value="1"/>
</dbReference>
<proteinExistence type="predicted"/>
<dbReference type="GO" id="GO:0006189">
    <property type="term" value="P:'de novo' IMP biosynthetic process"/>
    <property type="evidence" value="ECO:0007669"/>
    <property type="project" value="InterPro"/>
</dbReference>
<dbReference type="EMBL" id="FUWU01000019">
    <property type="protein sequence ID" value="SJZ68305.1"/>
    <property type="molecule type" value="Genomic_DNA"/>
</dbReference>
<dbReference type="STRING" id="28122.SAMN02745108_01317"/>